<proteinExistence type="predicted"/>
<organism evidence="2 3">
    <name type="scientific">Clavelina lepadiformis</name>
    <name type="common">Light-bulb sea squirt</name>
    <name type="synonym">Ascidia lepadiformis</name>
    <dbReference type="NCBI Taxonomy" id="159417"/>
    <lineage>
        <taxon>Eukaryota</taxon>
        <taxon>Metazoa</taxon>
        <taxon>Chordata</taxon>
        <taxon>Tunicata</taxon>
        <taxon>Ascidiacea</taxon>
        <taxon>Aplousobranchia</taxon>
        <taxon>Clavelinidae</taxon>
        <taxon>Clavelina</taxon>
    </lineage>
</organism>
<keyword evidence="1" id="KW-1133">Transmembrane helix</keyword>
<protein>
    <submittedName>
        <fullName evidence="2">Uncharacterized protein</fullName>
    </submittedName>
</protein>
<evidence type="ECO:0000256" key="1">
    <source>
        <dbReference type="SAM" id="Phobius"/>
    </source>
</evidence>
<comment type="caution">
    <text evidence="2">The sequence shown here is derived from an EMBL/GenBank/DDBJ whole genome shotgun (WGS) entry which is preliminary data.</text>
</comment>
<keyword evidence="3" id="KW-1185">Reference proteome</keyword>
<dbReference type="Proteomes" id="UP001642483">
    <property type="component" value="Unassembled WGS sequence"/>
</dbReference>
<dbReference type="EMBL" id="CAWYQH010000100">
    <property type="protein sequence ID" value="CAK8685559.1"/>
    <property type="molecule type" value="Genomic_DNA"/>
</dbReference>
<evidence type="ECO:0000313" key="3">
    <source>
        <dbReference type="Proteomes" id="UP001642483"/>
    </source>
</evidence>
<name>A0ABP0G4H2_CLALP</name>
<feature type="transmembrane region" description="Helical" evidence="1">
    <location>
        <begin position="26"/>
        <end position="50"/>
    </location>
</feature>
<evidence type="ECO:0000313" key="2">
    <source>
        <dbReference type="EMBL" id="CAK8685559.1"/>
    </source>
</evidence>
<gene>
    <name evidence="2" type="ORF">CVLEPA_LOCUS16678</name>
</gene>
<sequence length="149" mass="16805">MVEISREMQKQITREHLQGGSPPENWLIPFAITLSITLLAVLAMVIMHVLKRCRANGPDVDLRNDKGYKHANTDSDEMLTFSAPRRTDDELLVETHEVNVVRANEQIIVQSHRQVSPNVWSSSPPGYVAANMQDENWEGLSKNMPSSNL</sequence>
<keyword evidence="1" id="KW-0472">Membrane</keyword>
<keyword evidence="1" id="KW-0812">Transmembrane</keyword>
<accession>A0ABP0G4H2</accession>
<reference evidence="2 3" key="1">
    <citation type="submission" date="2024-02" db="EMBL/GenBank/DDBJ databases">
        <authorList>
            <person name="Daric V."/>
            <person name="Darras S."/>
        </authorList>
    </citation>
    <scope>NUCLEOTIDE SEQUENCE [LARGE SCALE GENOMIC DNA]</scope>
</reference>